<name>A0ABQ4YUJ8_9ASTR</name>
<evidence type="ECO:0000313" key="3">
    <source>
        <dbReference type="Proteomes" id="UP001151760"/>
    </source>
</evidence>
<dbReference type="Gene3D" id="3.10.10.10">
    <property type="entry name" value="HIV Type 1 Reverse Transcriptase, subunit A, domain 1"/>
    <property type="match status" value="1"/>
</dbReference>
<dbReference type="Proteomes" id="UP001151760">
    <property type="component" value="Unassembled WGS sequence"/>
</dbReference>
<evidence type="ECO:0008006" key="4">
    <source>
        <dbReference type="Google" id="ProtNLM"/>
    </source>
</evidence>
<reference evidence="2" key="1">
    <citation type="journal article" date="2022" name="Int. J. Mol. Sci.">
        <title>Draft Genome of Tanacetum Coccineum: Genomic Comparison of Closely Related Tanacetum-Family Plants.</title>
        <authorList>
            <person name="Yamashiro T."/>
            <person name="Shiraishi A."/>
            <person name="Nakayama K."/>
            <person name="Satake H."/>
        </authorList>
    </citation>
    <scope>NUCLEOTIDE SEQUENCE</scope>
</reference>
<accession>A0ABQ4YUJ8</accession>
<comment type="caution">
    <text evidence="2">The sequence shown here is derived from an EMBL/GenBank/DDBJ whole genome shotgun (WGS) entry which is preliminary data.</text>
</comment>
<organism evidence="2 3">
    <name type="scientific">Tanacetum coccineum</name>
    <dbReference type="NCBI Taxonomy" id="301880"/>
    <lineage>
        <taxon>Eukaryota</taxon>
        <taxon>Viridiplantae</taxon>
        <taxon>Streptophyta</taxon>
        <taxon>Embryophyta</taxon>
        <taxon>Tracheophyta</taxon>
        <taxon>Spermatophyta</taxon>
        <taxon>Magnoliopsida</taxon>
        <taxon>eudicotyledons</taxon>
        <taxon>Gunneridae</taxon>
        <taxon>Pentapetalae</taxon>
        <taxon>asterids</taxon>
        <taxon>campanulids</taxon>
        <taxon>Asterales</taxon>
        <taxon>Asteraceae</taxon>
        <taxon>Asteroideae</taxon>
        <taxon>Anthemideae</taxon>
        <taxon>Anthemidinae</taxon>
        <taxon>Tanacetum</taxon>
    </lineage>
</organism>
<dbReference type="InterPro" id="IPR043128">
    <property type="entry name" value="Rev_trsase/Diguanyl_cyclase"/>
</dbReference>
<dbReference type="EMBL" id="BQNB010010673">
    <property type="protein sequence ID" value="GJS80463.1"/>
    <property type="molecule type" value="Genomic_DNA"/>
</dbReference>
<dbReference type="Gene3D" id="3.30.70.270">
    <property type="match status" value="2"/>
</dbReference>
<reference evidence="2" key="2">
    <citation type="submission" date="2022-01" db="EMBL/GenBank/DDBJ databases">
        <authorList>
            <person name="Yamashiro T."/>
            <person name="Shiraishi A."/>
            <person name="Satake H."/>
            <person name="Nakayama K."/>
        </authorList>
    </citation>
    <scope>NUCLEOTIDE SEQUENCE</scope>
</reference>
<keyword evidence="3" id="KW-1185">Reference proteome</keyword>
<dbReference type="SUPFAM" id="SSF56672">
    <property type="entry name" value="DNA/RNA polymerases"/>
    <property type="match status" value="1"/>
</dbReference>
<evidence type="ECO:0000313" key="2">
    <source>
        <dbReference type="EMBL" id="GJS80463.1"/>
    </source>
</evidence>
<proteinExistence type="predicted"/>
<dbReference type="PANTHER" id="PTHR48475:SF2">
    <property type="entry name" value="RIBONUCLEASE H"/>
    <property type="match status" value="1"/>
</dbReference>
<dbReference type="InterPro" id="IPR043502">
    <property type="entry name" value="DNA/RNA_pol_sf"/>
</dbReference>
<gene>
    <name evidence="2" type="ORF">Tco_0730344</name>
</gene>
<protein>
    <recommendedName>
        <fullName evidence="4">Reverse transcriptase domain-containing protein</fullName>
    </recommendedName>
</protein>
<feature type="region of interest" description="Disordered" evidence="1">
    <location>
        <begin position="210"/>
        <end position="242"/>
    </location>
</feature>
<evidence type="ECO:0000256" key="1">
    <source>
        <dbReference type="SAM" id="MobiDB-lite"/>
    </source>
</evidence>
<dbReference type="PANTHER" id="PTHR48475">
    <property type="entry name" value="RIBONUCLEASE H"/>
    <property type="match status" value="1"/>
</dbReference>
<feature type="compositionally biased region" description="Basic and acidic residues" evidence="1">
    <location>
        <begin position="210"/>
        <end position="225"/>
    </location>
</feature>
<sequence length="334" mass="38678">MAEGDEDKMAFFAGEEVFCYRKMPFGLKNTRATYQRLVDKVFHDQIMRNLKAYVNDMEIRANLLKVKAITDFEQPKMLKDIQSLNGKIAALSRFLSNGAERSLPFFKVLKSYIDKKNIQWTQEAKAALQEMKKFVEILPTLTAPIQGEVLIIVLQGAKLNYPGLEKLILALVHAARMLQRYFQAHTAIELGEHDIAFQKRGDETPKDFLMEVPPKDNRKEIEGRPDTNTSQSPIKEVNRRESKEGKSWMTPIYEYLVSGLLPKDLKESRKIRVEAPQYKLIRGSLYQRSFYTLWLRYVASPQTENIVKEIQEGSCGFNAEPQSMVVRITKHRYY</sequence>